<dbReference type="RefSeq" id="WP_182252196.1">
    <property type="nucleotide sequence ID" value="NZ_CP043732.1"/>
</dbReference>
<dbReference type="InterPro" id="IPR023401">
    <property type="entry name" value="ODC_N"/>
</dbReference>
<dbReference type="GO" id="GO:0005737">
    <property type="term" value="C:cytoplasm"/>
    <property type="evidence" value="ECO:0007669"/>
    <property type="project" value="TreeGrafter"/>
</dbReference>
<evidence type="ECO:0000313" key="1">
    <source>
        <dbReference type="EMBL" id="QMU97183.1"/>
    </source>
</evidence>
<reference evidence="1 2" key="1">
    <citation type="journal article" date="2020" name="Front. Microbiol.">
        <title>Design of Bacterial Strain-Specific qPCR Assays Using NGS Data and Publicly Available Resources and Its Application to Track Biocontrol Strains.</title>
        <authorList>
            <person name="Hernandez I."/>
            <person name="Sant C."/>
            <person name="Martinez R."/>
            <person name="Fernandez C."/>
        </authorList>
    </citation>
    <scope>NUCLEOTIDE SEQUENCE [LARGE SCALE GENOMIC DNA]</scope>
    <source>
        <strain evidence="1 2">B24</strain>
    </source>
</reference>
<proteinExistence type="predicted"/>
<dbReference type="InterPro" id="IPR036291">
    <property type="entry name" value="NAD(P)-bd_dom_sf"/>
</dbReference>
<sequence length="317" mass="33304">MTASDMLWIPASEVFERVTVLDAVRAIQRHLRGGADPADDFERSVLPVSHGQVLIMPSDSAEFFGVKVASVAPANPERGRERIQGVYLLMDAETLTPSALIDGAALTTLRTPAVSAAAADLLAPAEVEHMVVFGSGPQADGHVAAMKAVRSIGRVTIVARNAERASSFAAKLRAEGTEAGTGTSSDVRDAQLIVCATTARDPLFDGELVPSDSCTIAVGSHEPAARELDSALLSRAQVVVEDIATALREAGDVMIPVSAGDVDPASIVPLRDIVLGVREVDPRRPRVFKSTGMAWEDLVVAAELFRAVRPRDGAGAV</sequence>
<dbReference type="SUPFAM" id="SSF51735">
    <property type="entry name" value="NAD(P)-binding Rossmann-fold domains"/>
    <property type="match status" value="1"/>
</dbReference>
<dbReference type="Gene3D" id="3.40.50.720">
    <property type="entry name" value="NAD(P)-binding Rossmann-like Domain"/>
    <property type="match status" value="1"/>
</dbReference>
<dbReference type="AlphaFoldDB" id="A0A7D8AFW5"/>
<dbReference type="InterPro" id="IPR003462">
    <property type="entry name" value="ODC_Mu_crystall"/>
</dbReference>
<accession>A0A7D8AFW5</accession>
<protein>
    <submittedName>
        <fullName evidence="1">Ornithine cyclodeaminase family protein</fullName>
    </submittedName>
</protein>
<dbReference type="EMBL" id="CP043732">
    <property type="protein sequence ID" value="QMU97183.1"/>
    <property type="molecule type" value="Genomic_DNA"/>
</dbReference>
<dbReference type="PANTHER" id="PTHR13812:SF19">
    <property type="entry name" value="KETIMINE REDUCTASE MU-CRYSTALLIN"/>
    <property type="match status" value="1"/>
</dbReference>
<organism evidence="1 2">
    <name type="scientific">Microbacterium esteraromaticum</name>
    <dbReference type="NCBI Taxonomy" id="57043"/>
    <lineage>
        <taxon>Bacteria</taxon>
        <taxon>Bacillati</taxon>
        <taxon>Actinomycetota</taxon>
        <taxon>Actinomycetes</taxon>
        <taxon>Micrococcales</taxon>
        <taxon>Microbacteriaceae</taxon>
        <taxon>Microbacterium</taxon>
    </lineage>
</organism>
<dbReference type="PANTHER" id="PTHR13812">
    <property type="entry name" value="KETIMINE REDUCTASE MU-CRYSTALLIN"/>
    <property type="match status" value="1"/>
</dbReference>
<dbReference type="PIRSF" id="PIRSF001439">
    <property type="entry name" value="CryM"/>
    <property type="match status" value="1"/>
</dbReference>
<gene>
    <name evidence="1" type="ORF">FVO59_08065</name>
</gene>
<evidence type="ECO:0000313" key="2">
    <source>
        <dbReference type="Proteomes" id="UP000515708"/>
    </source>
</evidence>
<dbReference type="Gene3D" id="3.30.1780.10">
    <property type="entry name" value="ornithine cyclodeaminase, domain 1"/>
    <property type="match status" value="1"/>
</dbReference>
<dbReference type="Pfam" id="PF02423">
    <property type="entry name" value="OCD_Mu_crystall"/>
    <property type="match status" value="1"/>
</dbReference>
<name>A0A7D8AFW5_9MICO</name>
<dbReference type="Proteomes" id="UP000515708">
    <property type="component" value="Chromosome"/>
</dbReference>